<evidence type="ECO:0000256" key="6">
    <source>
        <dbReference type="RuleBase" id="RU003476"/>
    </source>
</evidence>
<dbReference type="Pfam" id="PF00293">
    <property type="entry name" value="NUDIX"/>
    <property type="match status" value="1"/>
</dbReference>
<evidence type="ECO:0000259" key="7">
    <source>
        <dbReference type="PROSITE" id="PS51462"/>
    </source>
</evidence>
<feature type="domain" description="Nudix hydrolase" evidence="7">
    <location>
        <begin position="40"/>
        <end position="176"/>
    </location>
</feature>
<gene>
    <name evidence="8" type="ORF">SAMN06265373_101604</name>
</gene>
<keyword evidence="4 6" id="KW-0378">Hydrolase</keyword>
<sequence length="179" mass="20076">MTWKTLSTKSLLNRPPFVEVQQEQVEIKPGHVVDDFYQIRLMDFAVVIPFLEDGRVEMIRQYKHGPAREVLGFPAGHVDPGENPETAARRELLEETGLKADSLVQLGSFVDHGNQRVCQGHYFVAPLCHRVTEPNPGDLEEFAYEALLPSQIEAAILSGEVGVMHHVAAWGLWKLHSQA</sequence>
<dbReference type="Proteomes" id="UP001157961">
    <property type="component" value="Unassembled WGS sequence"/>
</dbReference>
<dbReference type="CDD" id="cd03424">
    <property type="entry name" value="NUDIX_ADPRase_Nudt5_UGPPase_Nudt14"/>
    <property type="match status" value="1"/>
</dbReference>
<dbReference type="PANTHER" id="PTHR43758:SF8">
    <property type="entry name" value="8-OXO-DGTP DIPHOSPHATASE YTKD-RELATED"/>
    <property type="match status" value="1"/>
</dbReference>
<dbReference type="PRINTS" id="PR00502">
    <property type="entry name" value="NUDIXFAMILY"/>
</dbReference>
<keyword evidence="3" id="KW-0479">Metal-binding</keyword>
<dbReference type="InterPro" id="IPR020084">
    <property type="entry name" value="NUDIX_hydrolase_CS"/>
</dbReference>
<evidence type="ECO:0000313" key="8">
    <source>
        <dbReference type="EMBL" id="SMP05950.1"/>
    </source>
</evidence>
<keyword evidence="9" id="KW-1185">Reference proteome</keyword>
<evidence type="ECO:0000256" key="2">
    <source>
        <dbReference type="ARBA" id="ARBA00005582"/>
    </source>
</evidence>
<name>A0ABY1NC13_9RHOB</name>
<dbReference type="InterPro" id="IPR000086">
    <property type="entry name" value="NUDIX_hydrolase_dom"/>
</dbReference>
<proteinExistence type="inferred from homology"/>
<evidence type="ECO:0000256" key="3">
    <source>
        <dbReference type="ARBA" id="ARBA00022723"/>
    </source>
</evidence>
<evidence type="ECO:0000256" key="1">
    <source>
        <dbReference type="ARBA" id="ARBA00001946"/>
    </source>
</evidence>
<organism evidence="8 9">
    <name type="scientific">Shimia sagamensis</name>
    <dbReference type="NCBI Taxonomy" id="1566352"/>
    <lineage>
        <taxon>Bacteria</taxon>
        <taxon>Pseudomonadati</taxon>
        <taxon>Pseudomonadota</taxon>
        <taxon>Alphaproteobacteria</taxon>
        <taxon>Rhodobacterales</taxon>
        <taxon>Roseobacteraceae</taxon>
    </lineage>
</organism>
<accession>A0ABY1NC13</accession>
<evidence type="ECO:0000256" key="5">
    <source>
        <dbReference type="ARBA" id="ARBA00022842"/>
    </source>
</evidence>
<evidence type="ECO:0000256" key="4">
    <source>
        <dbReference type="ARBA" id="ARBA00022801"/>
    </source>
</evidence>
<dbReference type="PROSITE" id="PS51462">
    <property type="entry name" value="NUDIX"/>
    <property type="match status" value="1"/>
</dbReference>
<reference evidence="8 9" key="1">
    <citation type="submission" date="2017-05" db="EMBL/GenBank/DDBJ databases">
        <authorList>
            <person name="Varghese N."/>
            <person name="Submissions S."/>
        </authorList>
    </citation>
    <scope>NUCLEOTIDE SEQUENCE [LARGE SCALE GENOMIC DNA]</scope>
    <source>
        <strain evidence="8 9">DSM 29734</strain>
    </source>
</reference>
<evidence type="ECO:0000313" key="9">
    <source>
        <dbReference type="Proteomes" id="UP001157961"/>
    </source>
</evidence>
<dbReference type="SUPFAM" id="SSF55811">
    <property type="entry name" value="Nudix"/>
    <property type="match status" value="1"/>
</dbReference>
<protein>
    <submittedName>
        <fullName evidence="8">ADP-ribose pyrophosphatase</fullName>
    </submittedName>
</protein>
<dbReference type="PROSITE" id="PS00893">
    <property type="entry name" value="NUDIX_BOX"/>
    <property type="match status" value="1"/>
</dbReference>
<dbReference type="EMBL" id="FXTY01000001">
    <property type="protein sequence ID" value="SMP05950.1"/>
    <property type="molecule type" value="Genomic_DNA"/>
</dbReference>
<dbReference type="InterPro" id="IPR015797">
    <property type="entry name" value="NUDIX_hydrolase-like_dom_sf"/>
</dbReference>
<keyword evidence="5" id="KW-0460">Magnesium</keyword>
<comment type="similarity">
    <text evidence="2 6">Belongs to the Nudix hydrolase family.</text>
</comment>
<dbReference type="PANTHER" id="PTHR43758">
    <property type="entry name" value="7,8-DIHYDRO-8-OXOGUANINE TRIPHOSPHATASE"/>
    <property type="match status" value="1"/>
</dbReference>
<dbReference type="InterPro" id="IPR020476">
    <property type="entry name" value="Nudix_hydrolase"/>
</dbReference>
<comment type="caution">
    <text evidence="8">The sequence shown here is derived from an EMBL/GenBank/DDBJ whole genome shotgun (WGS) entry which is preliminary data.</text>
</comment>
<dbReference type="RefSeq" id="WP_283424452.1">
    <property type="nucleotide sequence ID" value="NZ_FXTY01000001.1"/>
</dbReference>
<dbReference type="Gene3D" id="3.90.79.10">
    <property type="entry name" value="Nucleoside Triphosphate Pyrophosphohydrolase"/>
    <property type="match status" value="1"/>
</dbReference>
<comment type="cofactor">
    <cofactor evidence="1">
        <name>Mg(2+)</name>
        <dbReference type="ChEBI" id="CHEBI:18420"/>
    </cofactor>
</comment>